<evidence type="ECO:0008006" key="3">
    <source>
        <dbReference type="Google" id="ProtNLM"/>
    </source>
</evidence>
<gene>
    <name evidence="1" type="ORF">DXC93_14910</name>
</gene>
<dbReference type="EMBL" id="QSRA01000028">
    <property type="protein sequence ID" value="RGK79401.1"/>
    <property type="molecule type" value="Genomic_DNA"/>
</dbReference>
<sequence>MTLINEVYDYIVNKYSTNEPIFLTELDIPGMKPVSVRQQIKKLTDDGRLKRFDTGIYYIPQKTIFRSGSTLSVDDVIRKKYLQDGVNRCGYVGGILFANQLGLTTQVPALYEVYTNKATTEYRETKLANLRVILRKPYCEIDTENAATLQFLDLIKEVVDISEVDGEELTNRLIGYMKKKNIKFESMKPFLPYYPDRIYKNMYEVGLLNGVSA</sequence>
<reference evidence="1 2" key="1">
    <citation type="submission" date="2018-08" db="EMBL/GenBank/DDBJ databases">
        <title>A genome reference for cultivated species of the human gut microbiota.</title>
        <authorList>
            <person name="Zou Y."/>
            <person name="Xue W."/>
            <person name="Luo G."/>
        </authorList>
    </citation>
    <scope>NUCLEOTIDE SEQUENCE [LARGE SCALE GENOMIC DNA]</scope>
    <source>
        <strain evidence="1 2">TF09-3</strain>
    </source>
</reference>
<organism evidence="1 2">
    <name type="scientific">Dorea formicigenerans</name>
    <dbReference type="NCBI Taxonomy" id="39486"/>
    <lineage>
        <taxon>Bacteria</taxon>
        <taxon>Bacillati</taxon>
        <taxon>Bacillota</taxon>
        <taxon>Clostridia</taxon>
        <taxon>Lachnospirales</taxon>
        <taxon>Lachnospiraceae</taxon>
        <taxon>Dorea</taxon>
    </lineage>
</organism>
<name>A0A3E4PHI6_9FIRM</name>
<evidence type="ECO:0000313" key="1">
    <source>
        <dbReference type="EMBL" id="RGK79401.1"/>
    </source>
</evidence>
<dbReference type="Proteomes" id="UP000261324">
    <property type="component" value="Unassembled WGS sequence"/>
</dbReference>
<protein>
    <recommendedName>
        <fullName evidence="3">AbiEi antitoxin C-terminal domain-containing protein</fullName>
    </recommendedName>
</protein>
<dbReference type="RefSeq" id="WP_005341476.1">
    <property type="nucleotide sequence ID" value="NZ_QSRA01000028.1"/>
</dbReference>
<comment type="caution">
    <text evidence="1">The sequence shown here is derived from an EMBL/GenBank/DDBJ whole genome shotgun (WGS) entry which is preliminary data.</text>
</comment>
<proteinExistence type="predicted"/>
<evidence type="ECO:0000313" key="2">
    <source>
        <dbReference type="Proteomes" id="UP000261324"/>
    </source>
</evidence>
<dbReference type="AlphaFoldDB" id="A0A3E4PHI6"/>
<accession>A0A3E4PHI6</accession>